<dbReference type="WBParaSite" id="HPBE_0001180601-mRNA-1">
    <property type="protein sequence ID" value="HPBE_0001180601-mRNA-1"/>
    <property type="gene ID" value="HPBE_0001180601"/>
</dbReference>
<accession>A0A183FUE7</accession>
<dbReference type="EMBL" id="UZAH01027236">
    <property type="protein sequence ID" value="VDO89916.1"/>
    <property type="molecule type" value="Genomic_DNA"/>
</dbReference>
<dbReference type="Proteomes" id="UP000050761">
    <property type="component" value="Unassembled WGS sequence"/>
</dbReference>
<proteinExistence type="predicted"/>
<reference evidence="3" key="2">
    <citation type="submission" date="2019-09" db="UniProtKB">
        <authorList>
            <consortium name="WormBaseParasite"/>
        </authorList>
    </citation>
    <scope>IDENTIFICATION</scope>
</reference>
<sequence length="124" mass="14876">MSHSEDLERRLKKELKRNITIVESSRSRPTEAMIQQRIRQYGDACFDAEDTIRQARYQYGNPRQDRPDICNRRGGVYHYLVMLRQLNIKHREQKKDLISTMELFKLANEWYEILVTVGDVDEMK</sequence>
<dbReference type="OrthoDB" id="5836917at2759"/>
<gene>
    <name evidence="1" type="ORF">HPBE_LOCUS11807</name>
</gene>
<evidence type="ECO:0000313" key="3">
    <source>
        <dbReference type="WBParaSite" id="HPBE_0001180601-mRNA-1"/>
    </source>
</evidence>
<protein>
    <submittedName>
        <fullName evidence="3">PP_pnuc_1 domain-containing protein</fullName>
    </submittedName>
</protein>
<reference evidence="1 2" key="1">
    <citation type="submission" date="2018-11" db="EMBL/GenBank/DDBJ databases">
        <authorList>
            <consortium name="Pathogen Informatics"/>
        </authorList>
    </citation>
    <scope>NUCLEOTIDE SEQUENCE [LARGE SCALE GENOMIC DNA]</scope>
</reference>
<accession>A0A3P7YNP9</accession>
<name>A0A183FUE7_HELPZ</name>
<organism evidence="2 3">
    <name type="scientific">Heligmosomoides polygyrus</name>
    <name type="common">Parasitic roundworm</name>
    <dbReference type="NCBI Taxonomy" id="6339"/>
    <lineage>
        <taxon>Eukaryota</taxon>
        <taxon>Metazoa</taxon>
        <taxon>Ecdysozoa</taxon>
        <taxon>Nematoda</taxon>
        <taxon>Chromadorea</taxon>
        <taxon>Rhabditida</taxon>
        <taxon>Rhabditina</taxon>
        <taxon>Rhabditomorpha</taxon>
        <taxon>Strongyloidea</taxon>
        <taxon>Heligmosomidae</taxon>
        <taxon>Heligmosomoides</taxon>
    </lineage>
</organism>
<keyword evidence="2" id="KW-1185">Reference proteome</keyword>
<evidence type="ECO:0000313" key="2">
    <source>
        <dbReference type="Proteomes" id="UP000050761"/>
    </source>
</evidence>
<evidence type="ECO:0000313" key="1">
    <source>
        <dbReference type="EMBL" id="VDO89916.1"/>
    </source>
</evidence>
<dbReference type="AlphaFoldDB" id="A0A183FUE7"/>